<dbReference type="InterPro" id="IPR003731">
    <property type="entry name" value="Di-Nase_FeMo-co_biosynth"/>
</dbReference>
<sequence>MKIAITSQGDAMQSPVDPRFGRAKFFLVIDSETGEFKAVDNAVNLQAAQGAGIQAGRAVAELGVKAIVTGNVGPKAFSILNAAGIQIYLGASGTVEHALRQFKEGALQSTDGANVEGHWI</sequence>
<dbReference type="InterPro" id="IPR036105">
    <property type="entry name" value="DiNase_FeMo-co_biosyn_sf"/>
</dbReference>
<dbReference type="Pfam" id="PF02579">
    <property type="entry name" value="Nitro_FeMo-Co"/>
    <property type="match status" value="1"/>
</dbReference>
<dbReference type="PANTHER" id="PTHR42983">
    <property type="entry name" value="DINITROGENASE IRON-MOLYBDENUM COFACTOR PROTEIN-RELATED"/>
    <property type="match status" value="1"/>
</dbReference>
<organism evidence="2 3">
    <name type="scientific">Abyssobacteria bacterium (strain SURF_5)</name>
    <dbReference type="NCBI Taxonomy" id="2093360"/>
    <lineage>
        <taxon>Bacteria</taxon>
        <taxon>Pseudomonadati</taxon>
        <taxon>Candidatus Hydrogenedentota</taxon>
        <taxon>Candidatus Abyssobacteria</taxon>
    </lineage>
</organism>
<name>A0A3A4NNG9_ABYX5</name>
<dbReference type="PANTHER" id="PTHR42983:SF1">
    <property type="entry name" value="IRON-MOLYBDENUM PROTEIN"/>
    <property type="match status" value="1"/>
</dbReference>
<dbReference type="Gene3D" id="3.30.420.130">
    <property type="entry name" value="Dinitrogenase iron-molybdenum cofactor biosynthesis domain"/>
    <property type="match status" value="1"/>
</dbReference>
<accession>A0A3A4NNG9</accession>
<dbReference type="AlphaFoldDB" id="A0A3A4NNG9"/>
<evidence type="ECO:0000313" key="3">
    <source>
        <dbReference type="Proteomes" id="UP000265882"/>
    </source>
</evidence>
<evidence type="ECO:0000259" key="1">
    <source>
        <dbReference type="Pfam" id="PF02579"/>
    </source>
</evidence>
<proteinExistence type="predicted"/>
<comment type="caution">
    <text evidence="2">The sequence shown here is derived from an EMBL/GenBank/DDBJ whole genome shotgun (WGS) entry which is preliminary data.</text>
</comment>
<dbReference type="InterPro" id="IPR033913">
    <property type="entry name" value="MTH1175_dom"/>
</dbReference>
<protein>
    <submittedName>
        <fullName evidence="2">Dinitrogenase iron-molybdenum cofactor biosynthesis protein</fullName>
    </submittedName>
</protein>
<feature type="domain" description="Dinitrogenase iron-molybdenum cofactor biosynthesis" evidence="1">
    <location>
        <begin position="13"/>
        <end position="103"/>
    </location>
</feature>
<dbReference type="EMBL" id="QZKU01000061">
    <property type="protein sequence ID" value="RJP22128.1"/>
    <property type="molecule type" value="Genomic_DNA"/>
</dbReference>
<gene>
    <name evidence="2" type="ORF">C4520_08705</name>
</gene>
<dbReference type="Proteomes" id="UP000265882">
    <property type="component" value="Unassembled WGS sequence"/>
</dbReference>
<dbReference type="SUPFAM" id="SSF53146">
    <property type="entry name" value="Nitrogenase accessory factor-like"/>
    <property type="match status" value="1"/>
</dbReference>
<evidence type="ECO:0000313" key="2">
    <source>
        <dbReference type="EMBL" id="RJP22128.1"/>
    </source>
</evidence>
<reference evidence="2 3" key="1">
    <citation type="journal article" date="2017" name="ISME J.">
        <title>Energy and carbon metabolisms in a deep terrestrial subsurface fluid microbial community.</title>
        <authorList>
            <person name="Momper L."/>
            <person name="Jungbluth S.P."/>
            <person name="Lee M.D."/>
            <person name="Amend J.P."/>
        </authorList>
    </citation>
    <scope>NUCLEOTIDE SEQUENCE [LARGE SCALE GENOMIC DNA]</scope>
    <source>
        <strain evidence="2">SURF_5</strain>
    </source>
</reference>
<dbReference type="CDD" id="cd00851">
    <property type="entry name" value="MTH1175"/>
    <property type="match status" value="1"/>
</dbReference>